<feature type="region of interest" description="Disordered" evidence="1">
    <location>
        <begin position="76"/>
        <end position="180"/>
    </location>
</feature>
<comment type="caution">
    <text evidence="2">The sequence shown here is derived from an EMBL/GenBank/DDBJ whole genome shotgun (WGS) entry which is preliminary data.</text>
</comment>
<feature type="region of interest" description="Disordered" evidence="1">
    <location>
        <begin position="201"/>
        <end position="227"/>
    </location>
</feature>
<accession>A0AAD5DL72</accession>
<gene>
    <name evidence="2" type="ORF">COHA_006355</name>
</gene>
<feature type="compositionally biased region" description="Low complexity" evidence="1">
    <location>
        <begin position="201"/>
        <end position="219"/>
    </location>
</feature>
<evidence type="ECO:0000256" key="1">
    <source>
        <dbReference type="SAM" id="MobiDB-lite"/>
    </source>
</evidence>
<proteinExistence type="predicted"/>
<dbReference type="EMBL" id="JADXDR010000090">
    <property type="protein sequence ID" value="KAI7839875.1"/>
    <property type="molecule type" value="Genomic_DNA"/>
</dbReference>
<feature type="compositionally biased region" description="Pro residues" evidence="1">
    <location>
        <begin position="102"/>
        <end position="126"/>
    </location>
</feature>
<keyword evidence="3" id="KW-1185">Reference proteome</keyword>
<feature type="region of interest" description="Disordered" evidence="1">
    <location>
        <begin position="257"/>
        <end position="301"/>
    </location>
</feature>
<evidence type="ECO:0000313" key="3">
    <source>
        <dbReference type="Proteomes" id="UP001205105"/>
    </source>
</evidence>
<organism evidence="2 3">
    <name type="scientific">Chlorella ohadii</name>
    <dbReference type="NCBI Taxonomy" id="2649997"/>
    <lineage>
        <taxon>Eukaryota</taxon>
        <taxon>Viridiplantae</taxon>
        <taxon>Chlorophyta</taxon>
        <taxon>core chlorophytes</taxon>
        <taxon>Trebouxiophyceae</taxon>
        <taxon>Chlorellales</taxon>
        <taxon>Chlorellaceae</taxon>
        <taxon>Chlorella clade</taxon>
        <taxon>Chlorella</taxon>
    </lineage>
</organism>
<protein>
    <submittedName>
        <fullName evidence="2">Uncharacterized protein</fullName>
    </submittedName>
</protein>
<feature type="compositionally biased region" description="Low complexity" evidence="1">
    <location>
        <begin position="154"/>
        <end position="166"/>
    </location>
</feature>
<sequence>MGKGAVGPCGSVVSRVQSQARCSPPCSHVHKLPRRAVQRELQQQEVAQARGRGASQAINRWVAVSTCSVCGQEARRRLQHPPTQQQQHPPSQQQQQQQQPQKQPPPLLPPPPQKQQPPPPQPPPPQQQQQKQQQHLISEASAPTAAEQKEQQVDEPQQQQDVLQLPAEPKQQRSGSLANECEEVPALLQKQQPVTAVRIPEAAGQLAPAGQQQAAGQLEQEQHSGDTAPMAWAAVQQAWGLQPSQAEVLLPIAPSANLGENADKAGDEAGEAGGGSEVAAMPSGTADAEPPRKRRRLSWSDNLQQVKLIDRAPRPQLRKVYSWHRLARSWKAASFHLG</sequence>
<dbReference type="AlphaFoldDB" id="A0AAD5DL72"/>
<dbReference type="Proteomes" id="UP001205105">
    <property type="component" value="Unassembled WGS sequence"/>
</dbReference>
<feature type="compositionally biased region" description="Low complexity" evidence="1">
    <location>
        <begin position="80"/>
        <end position="101"/>
    </location>
</feature>
<evidence type="ECO:0000313" key="2">
    <source>
        <dbReference type="EMBL" id="KAI7839875.1"/>
    </source>
</evidence>
<name>A0AAD5DL72_9CHLO</name>
<reference evidence="2" key="1">
    <citation type="submission" date="2020-11" db="EMBL/GenBank/DDBJ databases">
        <title>Chlorella ohadii genome sequencing and assembly.</title>
        <authorList>
            <person name="Murik O."/>
            <person name="Treves H."/>
            <person name="Kedem I."/>
            <person name="Shotland Y."/>
            <person name="Kaplan A."/>
        </authorList>
    </citation>
    <scope>NUCLEOTIDE SEQUENCE</scope>
    <source>
        <strain evidence="2">1</strain>
    </source>
</reference>